<feature type="region of interest" description="Disordered" evidence="5">
    <location>
        <begin position="1387"/>
        <end position="1408"/>
    </location>
</feature>
<dbReference type="SUPFAM" id="SSF52777">
    <property type="entry name" value="CoA-dependent acyltransferases"/>
    <property type="match status" value="2"/>
</dbReference>
<dbReference type="GO" id="GO:0031177">
    <property type="term" value="F:phosphopantetheine binding"/>
    <property type="evidence" value="ECO:0007669"/>
    <property type="project" value="InterPro"/>
</dbReference>
<dbReference type="InterPro" id="IPR020845">
    <property type="entry name" value="AMP-binding_CS"/>
</dbReference>
<dbReference type="NCBIfam" id="TIGR01733">
    <property type="entry name" value="AA-adenyl-dom"/>
    <property type="match status" value="1"/>
</dbReference>
<evidence type="ECO:0000256" key="3">
    <source>
        <dbReference type="ARBA" id="ARBA00022553"/>
    </source>
</evidence>
<dbReference type="GO" id="GO:0009403">
    <property type="term" value="P:toxin biosynthetic process"/>
    <property type="evidence" value="ECO:0007669"/>
    <property type="project" value="UniProtKB-ARBA"/>
</dbReference>
<dbReference type="FunFam" id="1.10.1200.10:FF:000016">
    <property type="entry name" value="Non-ribosomal peptide synthase"/>
    <property type="match status" value="1"/>
</dbReference>
<name>A0A8J7HZ05_9NOST</name>
<dbReference type="Pfam" id="PF00668">
    <property type="entry name" value="Condensation"/>
    <property type="match status" value="1"/>
</dbReference>
<feature type="compositionally biased region" description="Basic residues" evidence="5">
    <location>
        <begin position="1502"/>
        <end position="1511"/>
    </location>
</feature>
<protein>
    <submittedName>
        <fullName evidence="7">Amino acid adenylation domain-containing protein</fullName>
    </submittedName>
</protein>
<dbReference type="Pfam" id="PF00501">
    <property type="entry name" value="AMP-binding"/>
    <property type="match status" value="1"/>
</dbReference>
<dbReference type="InterPro" id="IPR023213">
    <property type="entry name" value="CAT-like_dom_sf"/>
</dbReference>
<dbReference type="SMART" id="SM00823">
    <property type="entry name" value="PKS_PP"/>
    <property type="match status" value="1"/>
</dbReference>
<dbReference type="SUPFAM" id="SSF53335">
    <property type="entry name" value="S-adenosyl-L-methionine-dependent methyltransferases"/>
    <property type="match status" value="1"/>
</dbReference>
<dbReference type="Gene3D" id="2.30.38.10">
    <property type="entry name" value="Luciferase, Domain 3"/>
    <property type="match status" value="1"/>
</dbReference>
<evidence type="ECO:0000256" key="5">
    <source>
        <dbReference type="SAM" id="MobiDB-lite"/>
    </source>
</evidence>
<dbReference type="Gene3D" id="3.40.50.150">
    <property type="entry name" value="Vaccinia Virus protein VP39"/>
    <property type="match status" value="1"/>
</dbReference>
<dbReference type="InterPro" id="IPR013217">
    <property type="entry name" value="Methyltransf_12"/>
</dbReference>
<dbReference type="GO" id="GO:0008610">
    <property type="term" value="P:lipid biosynthetic process"/>
    <property type="evidence" value="ECO:0007669"/>
    <property type="project" value="UniProtKB-ARBA"/>
</dbReference>
<dbReference type="PANTHER" id="PTHR45527">
    <property type="entry name" value="NONRIBOSOMAL PEPTIDE SYNTHETASE"/>
    <property type="match status" value="1"/>
</dbReference>
<dbReference type="RefSeq" id="WP_214430588.1">
    <property type="nucleotide sequence ID" value="NZ_CAWPUQ010000133.1"/>
</dbReference>
<dbReference type="Gene3D" id="3.30.559.30">
    <property type="entry name" value="Nonribosomal peptide synthetase, condensation domain"/>
    <property type="match status" value="1"/>
</dbReference>
<dbReference type="FunFam" id="3.40.50.980:FF:000001">
    <property type="entry name" value="Non-ribosomal peptide synthetase"/>
    <property type="match status" value="1"/>
</dbReference>
<keyword evidence="8" id="KW-1185">Reference proteome</keyword>
<dbReference type="GO" id="GO:0003824">
    <property type="term" value="F:catalytic activity"/>
    <property type="evidence" value="ECO:0007669"/>
    <property type="project" value="InterPro"/>
</dbReference>
<dbReference type="InterPro" id="IPR009081">
    <property type="entry name" value="PP-bd_ACP"/>
</dbReference>
<dbReference type="Pfam" id="PF00550">
    <property type="entry name" value="PP-binding"/>
    <property type="match status" value="1"/>
</dbReference>
<comment type="cofactor">
    <cofactor evidence="1">
        <name>pantetheine 4'-phosphate</name>
        <dbReference type="ChEBI" id="CHEBI:47942"/>
    </cofactor>
</comment>
<evidence type="ECO:0000313" key="7">
    <source>
        <dbReference type="EMBL" id="MBH8571750.1"/>
    </source>
</evidence>
<dbReference type="Pfam" id="PF08242">
    <property type="entry name" value="Methyltransf_12"/>
    <property type="match status" value="1"/>
</dbReference>
<dbReference type="Pfam" id="PF13193">
    <property type="entry name" value="AMP-binding_C"/>
    <property type="match status" value="1"/>
</dbReference>
<dbReference type="GO" id="GO:0005737">
    <property type="term" value="C:cytoplasm"/>
    <property type="evidence" value="ECO:0007669"/>
    <property type="project" value="TreeGrafter"/>
</dbReference>
<dbReference type="GO" id="GO:0043041">
    <property type="term" value="P:amino acid activation for nonribosomal peptide biosynthetic process"/>
    <property type="evidence" value="ECO:0007669"/>
    <property type="project" value="TreeGrafter"/>
</dbReference>
<dbReference type="InterPro" id="IPR036736">
    <property type="entry name" value="ACP-like_sf"/>
</dbReference>
<keyword evidence="4" id="KW-0677">Repeat</keyword>
<reference evidence="7 8" key="1">
    <citation type="journal article" date="2021" name="Int. J. Syst. Evol. Microbiol.">
        <title>Amazonocrinis nigriterrae gen. nov., sp. nov., Atlanticothrix silvestris gen. nov., sp. nov. and Dendronalium phyllosphericum gen. nov., sp. nov., nostocacean cyanobacteria from Brazilian environments.</title>
        <authorList>
            <person name="Alvarenga D.O."/>
            <person name="Andreote A.P.D."/>
            <person name="Branco L.H.Z."/>
            <person name="Delbaje E."/>
            <person name="Cruz R.B."/>
            <person name="Varani A.M."/>
            <person name="Fiore M.F."/>
        </authorList>
    </citation>
    <scope>NUCLEOTIDE SEQUENCE [LARGE SCALE GENOMIC DNA]</scope>
    <source>
        <strain evidence="7 8">CENA369</strain>
    </source>
</reference>
<dbReference type="InterPro" id="IPR045851">
    <property type="entry name" value="AMP-bd_C_sf"/>
</dbReference>
<dbReference type="Gene3D" id="1.10.1200.10">
    <property type="entry name" value="ACP-like"/>
    <property type="match status" value="1"/>
</dbReference>
<evidence type="ECO:0000313" key="8">
    <source>
        <dbReference type="Proteomes" id="UP000662314"/>
    </source>
</evidence>
<evidence type="ECO:0000256" key="2">
    <source>
        <dbReference type="ARBA" id="ARBA00022450"/>
    </source>
</evidence>
<dbReference type="FunFam" id="3.40.50.12780:FF:000012">
    <property type="entry name" value="Non-ribosomal peptide synthetase"/>
    <property type="match status" value="1"/>
</dbReference>
<dbReference type="PANTHER" id="PTHR45527:SF1">
    <property type="entry name" value="FATTY ACID SYNTHASE"/>
    <property type="match status" value="1"/>
</dbReference>
<dbReference type="SUPFAM" id="SSF56801">
    <property type="entry name" value="Acetyl-CoA synthetase-like"/>
    <property type="match status" value="1"/>
</dbReference>
<dbReference type="CDD" id="cd19543">
    <property type="entry name" value="DCL_NRPS"/>
    <property type="match status" value="1"/>
</dbReference>
<gene>
    <name evidence="7" type="ORF">I8752_01645</name>
</gene>
<dbReference type="PROSITE" id="PS00455">
    <property type="entry name" value="AMP_BINDING"/>
    <property type="match status" value="1"/>
</dbReference>
<evidence type="ECO:0000259" key="6">
    <source>
        <dbReference type="PROSITE" id="PS50075"/>
    </source>
</evidence>
<feature type="region of interest" description="Disordered" evidence="5">
    <location>
        <begin position="1487"/>
        <end position="1520"/>
    </location>
</feature>
<keyword evidence="2" id="KW-0596">Phosphopantetheine</keyword>
<dbReference type="InterPro" id="IPR029063">
    <property type="entry name" value="SAM-dependent_MTases_sf"/>
</dbReference>
<dbReference type="PROSITE" id="PS50075">
    <property type="entry name" value="CARRIER"/>
    <property type="match status" value="1"/>
</dbReference>
<proteinExistence type="predicted"/>
<dbReference type="FunFam" id="2.30.38.10:FF:000001">
    <property type="entry name" value="Non-ribosomal peptide synthetase PvdI"/>
    <property type="match status" value="1"/>
</dbReference>
<dbReference type="PIRSF" id="PIRSF001617">
    <property type="entry name" value="Alpha-AR"/>
    <property type="match status" value="1"/>
</dbReference>
<accession>A0A8J7HZ05</accession>
<dbReference type="InterPro" id="IPR001242">
    <property type="entry name" value="Condensation_dom"/>
</dbReference>
<evidence type="ECO:0000256" key="1">
    <source>
        <dbReference type="ARBA" id="ARBA00001957"/>
    </source>
</evidence>
<dbReference type="EMBL" id="JAECZA010000003">
    <property type="protein sequence ID" value="MBH8571750.1"/>
    <property type="molecule type" value="Genomic_DNA"/>
</dbReference>
<dbReference type="SUPFAM" id="SSF47336">
    <property type="entry name" value="ACP-like"/>
    <property type="match status" value="1"/>
</dbReference>
<comment type="caution">
    <text evidence="7">The sequence shown here is derived from an EMBL/GenBank/DDBJ whole genome shotgun (WGS) entry which is preliminary data.</text>
</comment>
<dbReference type="InterPro" id="IPR010071">
    <property type="entry name" value="AA_adenyl_dom"/>
</dbReference>
<dbReference type="InterPro" id="IPR000873">
    <property type="entry name" value="AMP-dep_synth/lig_dom"/>
</dbReference>
<dbReference type="Gene3D" id="3.30.300.30">
    <property type="match status" value="2"/>
</dbReference>
<organism evidence="7 8">
    <name type="scientific">Dendronalium phyllosphericum CENA369</name>
    <dbReference type="NCBI Taxonomy" id="1725256"/>
    <lineage>
        <taxon>Bacteria</taxon>
        <taxon>Bacillati</taxon>
        <taxon>Cyanobacteriota</taxon>
        <taxon>Cyanophyceae</taxon>
        <taxon>Nostocales</taxon>
        <taxon>Nostocaceae</taxon>
        <taxon>Dendronalium</taxon>
        <taxon>Dendronalium phyllosphericum</taxon>
    </lineage>
</organism>
<dbReference type="CDD" id="cd02440">
    <property type="entry name" value="AdoMet_MTases"/>
    <property type="match status" value="1"/>
</dbReference>
<dbReference type="Gene3D" id="3.40.50.980">
    <property type="match status" value="2"/>
</dbReference>
<sequence length="1520" mass="172718">MKQNNIEDIYELSPMQQGMLFHKLAAPNSVVYFEQVCFTLQTQLNVIAFQKAWQRVVDRHPILRTSFYWDNLDKPYQVVHQQVDLPWEFQDWRQLSFSEQQKQLQVFLKTDGDRGFELSQAPLIRLTLIQVTDDTYEFVFSFHHILMEGWSVNWLWKEFYEFYYAFCQGQDLHLERPRPYREYIAWLQQQDLDKAETFWQQKLKGFRLPTPIITGNTSANFDELKADYQRQEVLLSANLTTALKSLARKYQLTLNIVIKGAWALLLSRYSQESDIVFGSTSSGRPTALADAESMVGLFINTLPLRVQVDSNALLTPWLKNLQAQEVEMREYEYSPLLKIQQWSEIPRGLQLFDSILVFDNELVDYNQETLAENIGIVQSQLLGESQSFFDWTNYPLTVGVVPKSDLLNLSISYDIRRFDSDSINRMLRHLETLLEGFVANPERKLRELPMLTAKESYQILQEWNNTKVEYSDDKCIHELFLEQVEKTPNAIAIIFEDKQLTYQELNIKANQLAHQLQFLGVKPEVLVGLCTQRSIETIVGLLAILKAGGAYVPIDPTYPQQRLSMVLNDAQITVLLTQQHLLAKLPAHTAKVICLDEDIHWQSAIPQNPVNQTSPGNLAYVIYTSGSTGTPKGVTIQHQSLVNFVQAAIAEYKIQSQDRILQFASISFDAACEEIFPCLLCGATLVLRTDNMLTSIPAFVEKCQQHCISVLDLPTAFWHQLTSELATSALKLPQSLRLAIIGGEKALPDKVNTWRQQAPHIRLINTYGPTETTVVATVCDLATVEKEVPIGRAIANMQTYVLDPDLQPVPIGVWGELYIGGIGVARGYLHQPELTQQKFIANPFSNTDTRLYKTGDRVRYRSDGLLEFNGRIDNQVKIRGFRVEIGEIEAVINEHPAVLEATVISRKDVSDNEQLVAYVVANTDIVKRQPSAVDLNTQQASQWQAVFDTLYNELDSEQQSGFYIKGWESSYTGLHLPDREVREWMAQTVERISTLQPTKVLEIGCGGSGLMLLRFAPHCIQYCATDISQNALNILQQQLSNLEQDLSGVNFIQKAADDFTGMSPDTFDAVFIVSVAQYFPSVDYLLKVLEGAVNVVEPGGFIFLGDVRNFNLLEAFHTSVQLHKAPDSLSLANLQQQVQKQIFAEKQLVLDPAFFIALKQHLPKISHVEIHLERGHFHNELTKFRYDVIIHVGDEVYPTVDISWLDWQQAKLTLPSIRQLLIETEPDILGITNVPNARVLGDVKAVELLKNSEGLANVGELRQALQEIVTIGVDPEELWALSEELPYIVDISWFDDSIDGQYQVVFKKRTVASQMKPIVVAPPSTGKTISSQTWSDFVNTPLQQMSNTQVVSLLRQHLETKLPHYMMPSAFVMLDALPLTPNGKVDRQALPAPDTTRPQLETAYQPPQTGVEKTIASIWQEILNIGDVGIHDNFFELGGHSLLLIQVHSKLQKVFQRDFSLIDMFEYPTISHLAKYFSQESSEETSFLPHSYPQESRTASVQRRKQVRKEHRAATKQKDV</sequence>
<dbReference type="GO" id="GO:0072330">
    <property type="term" value="P:monocarboxylic acid biosynthetic process"/>
    <property type="evidence" value="ECO:0007669"/>
    <property type="project" value="UniProtKB-ARBA"/>
</dbReference>
<dbReference type="Proteomes" id="UP000662314">
    <property type="component" value="Unassembled WGS sequence"/>
</dbReference>
<dbReference type="InterPro" id="IPR025110">
    <property type="entry name" value="AMP-bd_C"/>
</dbReference>
<evidence type="ECO:0000256" key="4">
    <source>
        <dbReference type="ARBA" id="ARBA00022737"/>
    </source>
</evidence>
<dbReference type="InterPro" id="IPR020806">
    <property type="entry name" value="PKS_PP-bd"/>
</dbReference>
<feature type="domain" description="Carrier" evidence="6">
    <location>
        <begin position="1406"/>
        <end position="1481"/>
    </location>
</feature>
<dbReference type="Gene3D" id="3.30.559.10">
    <property type="entry name" value="Chloramphenicol acetyltransferase-like domain"/>
    <property type="match status" value="1"/>
</dbReference>
<keyword evidence="3" id="KW-0597">Phosphoprotein</keyword>